<organism evidence="11 12">
    <name type="scientific">Novilysobacter erysipheiresistens</name>
    <dbReference type="NCBI Taxonomy" id="1749332"/>
    <lineage>
        <taxon>Bacteria</taxon>
        <taxon>Pseudomonadati</taxon>
        <taxon>Pseudomonadota</taxon>
        <taxon>Gammaproteobacteria</taxon>
        <taxon>Lysobacterales</taxon>
        <taxon>Lysobacteraceae</taxon>
        <taxon>Novilysobacter</taxon>
    </lineage>
</organism>
<keyword evidence="6" id="KW-0677">Repeat</keyword>
<dbReference type="PROSITE" id="PS51464">
    <property type="entry name" value="SIS"/>
    <property type="match status" value="2"/>
</dbReference>
<gene>
    <name evidence="8 11" type="primary">glmS</name>
    <name evidence="11" type="ORF">SNE34_10575</name>
</gene>
<dbReference type="CDD" id="cd05008">
    <property type="entry name" value="SIS_GlmS_GlmD_1"/>
    <property type="match status" value="1"/>
</dbReference>
<dbReference type="GO" id="GO:0004360">
    <property type="term" value="F:glutamine-fructose-6-phosphate transaminase (isomerizing) activity"/>
    <property type="evidence" value="ECO:0007669"/>
    <property type="project" value="UniProtKB-EC"/>
</dbReference>
<dbReference type="InterPro" id="IPR029055">
    <property type="entry name" value="Ntn_hydrolases_N"/>
</dbReference>
<dbReference type="EMBL" id="JAXGFP010000005">
    <property type="protein sequence ID" value="MEG3184452.1"/>
    <property type="molecule type" value="Genomic_DNA"/>
</dbReference>
<dbReference type="RefSeq" id="WP_332616996.1">
    <property type="nucleotide sequence ID" value="NZ_JAXGFP010000005.1"/>
</dbReference>
<keyword evidence="7" id="KW-0315">Glutamine amidotransferase</keyword>
<proteinExistence type="inferred from homology"/>
<sequence length="609" mass="65842">MCGIVGAIADRDVVPVLIEGLKRLEYRGYDSAGIAVLDGTDVRRVRRTGRVSEMEGAAQAEGFHAQVGIGHTRWATHGGVTEANAHPHVSHGVALVHNGIIENHDAQRDKLRAMGYEFESQTDTEVIAHLIHSFLAQGLDLLAAVQRAVSELHGAYALAVVSRQEPGRMIAARMGCPLLVGLGEGENFVASDVSAIIQATRKVIFLEEGDTAEITRESVRVFDEAGAPIEREVHLSDVSLASLELGPYSHFMQKEIHEQPRAIADTIEAVIDNAGFAPELFGANAADALRDIEGVQILACGTSYYAGLTARYWIEAIAGLPCSVEIASEYRYRTAVANPKHLVVTISQSGETLDTMEALKYAKSLGHDRTLSICNVPESAIPRASKLVYYTRAGAEIGVASTKAFTTQLVALFTLTATLAKLHGRLDDALETEYLDALRHLPGSVQYALNLEPQISAWAEKFAPKDHALFLGRGVHYPIALEGALKLKEISYIHAEAYPAGELKHGPLALVDAAMPVVVIAPNDRLLEKVKSNMQEVRARGGELFVFTDEDSEFGASEGVHVIRAPRHVGVLSPIMHTIPVQLLAYHVALARGTDVDKPRNLAKSVTVE</sequence>
<accession>A0ABU7YZR9</accession>
<dbReference type="Proteomes" id="UP001355056">
    <property type="component" value="Unassembled WGS sequence"/>
</dbReference>
<dbReference type="Gene3D" id="3.40.50.10490">
    <property type="entry name" value="Glucose-6-phosphate isomerase like protein, domain 1"/>
    <property type="match status" value="2"/>
</dbReference>
<comment type="function">
    <text evidence="8">Catalyzes the first step in hexosamine metabolism, converting fructose-6P into glucosamine-6P using glutamine as a nitrogen source.</text>
</comment>
<evidence type="ECO:0000256" key="7">
    <source>
        <dbReference type="ARBA" id="ARBA00022962"/>
    </source>
</evidence>
<keyword evidence="12" id="KW-1185">Reference proteome</keyword>
<dbReference type="PANTHER" id="PTHR10937">
    <property type="entry name" value="GLUCOSAMINE--FRUCTOSE-6-PHOSPHATE AMINOTRANSFERASE, ISOMERIZING"/>
    <property type="match status" value="1"/>
</dbReference>
<comment type="catalytic activity">
    <reaction evidence="1 8">
        <text>D-fructose 6-phosphate + L-glutamine = D-glucosamine 6-phosphate + L-glutamate</text>
        <dbReference type="Rhea" id="RHEA:13237"/>
        <dbReference type="ChEBI" id="CHEBI:29985"/>
        <dbReference type="ChEBI" id="CHEBI:58359"/>
        <dbReference type="ChEBI" id="CHEBI:58725"/>
        <dbReference type="ChEBI" id="CHEBI:61527"/>
        <dbReference type="EC" id="2.6.1.16"/>
    </reaction>
</comment>
<evidence type="ECO:0000256" key="3">
    <source>
        <dbReference type="ARBA" id="ARBA00016090"/>
    </source>
</evidence>
<evidence type="ECO:0000313" key="11">
    <source>
        <dbReference type="EMBL" id="MEG3184452.1"/>
    </source>
</evidence>
<evidence type="ECO:0000313" key="12">
    <source>
        <dbReference type="Proteomes" id="UP001355056"/>
    </source>
</evidence>
<dbReference type="CDD" id="cd00714">
    <property type="entry name" value="GFAT"/>
    <property type="match status" value="1"/>
</dbReference>
<dbReference type="HAMAP" id="MF_00164">
    <property type="entry name" value="GlmS"/>
    <property type="match status" value="1"/>
</dbReference>
<dbReference type="CDD" id="cd05009">
    <property type="entry name" value="SIS_GlmS_GlmD_2"/>
    <property type="match status" value="1"/>
</dbReference>
<evidence type="ECO:0000256" key="1">
    <source>
        <dbReference type="ARBA" id="ARBA00001031"/>
    </source>
</evidence>
<dbReference type="InterPro" id="IPR047084">
    <property type="entry name" value="GFAT_N"/>
</dbReference>
<keyword evidence="8" id="KW-0963">Cytoplasm</keyword>
<reference evidence="11 12" key="1">
    <citation type="journal article" date="2016" name="Int. J. Syst. Evol. Microbiol.">
        <title>Lysobacter erysipheiresistens sp. nov., an antagonist of powdery mildew, isolated from tobacco-cultivated soil.</title>
        <authorList>
            <person name="Xie B."/>
            <person name="Li T."/>
            <person name="Lin X."/>
            <person name="Wang C.J."/>
            <person name="Chen Y.J."/>
            <person name="Liu W.J."/>
            <person name="Zhao Z.W."/>
        </authorList>
    </citation>
    <scope>NUCLEOTIDE SEQUENCE [LARGE SCALE GENOMIC DNA]</scope>
    <source>
        <strain evidence="11 12">RS-LYSO-3</strain>
    </source>
</reference>
<dbReference type="PANTHER" id="PTHR10937:SF0">
    <property type="entry name" value="GLUTAMINE--FRUCTOSE-6-PHOSPHATE TRANSAMINASE (ISOMERIZING)"/>
    <property type="match status" value="1"/>
</dbReference>
<protein>
    <recommendedName>
        <fullName evidence="3 8">Glutamine--fructose-6-phosphate aminotransferase [isomerizing]</fullName>
        <ecNumber evidence="2 8">2.6.1.16</ecNumber>
    </recommendedName>
    <alternativeName>
        <fullName evidence="8">D-fructose-6-phosphate amidotransferase</fullName>
    </alternativeName>
    <alternativeName>
        <fullName evidence="8">GFAT</fullName>
    </alternativeName>
    <alternativeName>
        <fullName evidence="8">Glucosamine-6-phosphate synthase</fullName>
    </alternativeName>
    <alternativeName>
        <fullName evidence="8">Hexosephosphate aminotransferase</fullName>
    </alternativeName>
    <alternativeName>
        <fullName evidence="8">L-glutamine--D-fructose-6-phosphate amidotransferase</fullName>
    </alternativeName>
</protein>
<dbReference type="SUPFAM" id="SSF56235">
    <property type="entry name" value="N-terminal nucleophile aminohydrolases (Ntn hydrolases)"/>
    <property type="match status" value="1"/>
</dbReference>
<evidence type="ECO:0000256" key="6">
    <source>
        <dbReference type="ARBA" id="ARBA00022737"/>
    </source>
</evidence>
<keyword evidence="5 8" id="KW-0808">Transferase</keyword>
<dbReference type="Gene3D" id="3.60.20.10">
    <property type="entry name" value="Glutamine Phosphoribosylpyrophosphate, subunit 1, domain 1"/>
    <property type="match status" value="1"/>
</dbReference>
<dbReference type="InterPro" id="IPR001347">
    <property type="entry name" value="SIS_dom"/>
</dbReference>
<feature type="domain" description="Glutamine amidotransferase type-2" evidence="9">
    <location>
        <begin position="2"/>
        <end position="217"/>
    </location>
</feature>
<dbReference type="SUPFAM" id="SSF53697">
    <property type="entry name" value="SIS domain"/>
    <property type="match status" value="1"/>
</dbReference>
<dbReference type="Pfam" id="PF13522">
    <property type="entry name" value="GATase_6"/>
    <property type="match status" value="1"/>
</dbReference>
<dbReference type="InterPro" id="IPR046348">
    <property type="entry name" value="SIS_dom_sf"/>
</dbReference>
<comment type="subunit">
    <text evidence="8">Homodimer.</text>
</comment>
<feature type="active site" description="For Fru-6P isomerization activity" evidence="8">
    <location>
        <position position="604"/>
    </location>
</feature>
<evidence type="ECO:0000259" key="9">
    <source>
        <dbReference type="PROSITE" id="PS51278"/>
    </source>
</evidence>
<feature type="domain" description="SIS" evidence="10">
    <location>
        <begin position="458"/>
        <end position="599"/>
    </location>
</feature>
<dbReference type="EC" id="2.6.1.16" evidence="2 8"/>
<dbReference type="PROSITE" id="PS51278">
    <property type="entry name" value="GATASE_TYPE_2"/>
    <property type="match status" value="1"/>
</dbReference>
<evidence type="ECO:0000259" key="10">
    <source>
        <dbReference type="PROSITE" id="PS51464"/>
    </source>
</evidence>
<name>A0ABU7YZR9_9GAMM</name>
<evidence type="ECO:0000256" key="5">
    <source>
        <dbReference type="ARBA" id="ARBA00022679"/>
    </source>
</evidence>
<evidence type="ECO:0000256" key="4">
    <source>
        <dbReference type="ARBA" id="ARBA00022576"/>
    </source>
</evidence>
<evidence type="ECO:0000256" key="2">
    <source>
        <dbReference type="ARBA" id="ARBA00012916"/>
    </source>
</evidence>
<evidence type="ECO:0000256" key="8">
    <source>
        <dbReference type="HAMAP-Rule" id="MF_00164"/>
    </source>
</evidence>
<feature type="domain" description="SIS" evidence="10">
    <location>
        <begin position="285"/>
        <end position="425"/>
    </location>
</feature>
<dbReference type="InterPro" id="IPR035490">
    <property type="entry name" value="GlmS/FrlB_SIS"/>
</dbReference>
<dbReference type="NCBIfam" id="TIGR01135">
    <property type="entry name" value="glmS"/>
    <property type="match status" value="1"/>
</dbReference>
<dbReference type="NCBIfam" id="NF001484">
    <property type="entry name" value="PRK00331.1"/>
    <property type="match status" value="1"/>
</dbReference>
<feature type="active site" description="Nucleophile; for GATase activity" evidence="8">
    <location>
        <position position="2"/>
    </location>
</feature>
<keyword evidence="4 8" id="KW-0032">Aminotransferase</keyword>
<comment type="subcellular location">
    <subcellularLocation>
        <location evidence="8">Cytoplasm</location>
    </subcellularLocation>
</comment>
<dbReference type="InterPro" id="IPR005855">
    <property type="entry name" value="GFAT"/>
</dbReference>
<dbReference type="InterPro" id="IPR017932">
    <property type="entry name" value="GATase_2_dom"/>
</dbReference>
<comment type="caution">
    <text evidence="11">The sequence shown here is derived from an EMBL/GenBank/DDBJ whole genome shotgun (WGS) entry which is preliminary data.</text>
</comment>
<dbReference type="InterPro" id="IPR035466">
    <property type="entry name" value="GlmS/AgaS_SIS"/>
</dbReference>
<feature type="initiator methionine" description="Removed" evidence="8">
    <location>
        <position position="1"/>
    </location>
</feature>
<dbReference type="Pfam" id="PF01380">
    <property type="entry name" value="SIS"/>
    <property type="match status" value="2"/>
</dbReference>